<evidence type="ECO:0000256" key="2">
    <source>
        <dbReference type="ARBA" id="ARBA00009604"/>
    </source>
</evidence>
<dbReference type="Pfam" id="PF00113">
    <property type="entry name" value="Enolase_C"/>
    <property type="match status" value="1"/>
</dbReference>
<keyword evidence="8 9" id="KW-0456">Lyase</keyword>
<dbReference type="PRINTS" id="PR00148">
    <property type="entry name" value="ENOLASE"/>
</dbReference>
<dbReference type="PANTHER" id="PTHR11902:SF1">
    <property type="entry name" value="ENOLASE"/>
    <property type="match status" value="1"/>
</dbReference>
<evidence type="ECO:0000259" key="11">
    <source>
        <dbReference type="SMART" id="SM01193"/>
    </source>
</evidence>
<keyword evidence="7 9" id="KW-0324">Glycolysis</keyword>
<feature type="binding site" evidence="9">
    <location>
        <position position="245"/>
    </location>
    <ligand>
        <name>Mg(2+)</name>
        <dbReference type="ChEBI" id="CHEBI:18420"/>
    </ligand>
</feature>
<dbReference type="Pfam" id="PF03952">
    <property type="entry name" value="Enolase_N"/>
    <property type="match status" value="1"/>
</dbReference>
<keyword evidence="9" id="KW-0963">Cytoplasm</keyword>
<dbReference type="EC" id="4.2.1.11" evidence="3 9"/>
<dbReference type="SUPFAM" id="SSF51604">
    <property type="entry name" value="Enolase C-terminal domain-like"/>
    <property type="match status" value="1"/>
</dbReference>
<name>A0ABY4NXG3_9PSEU</name>
<evidence type="ECO:0000259" key="10">
    <source>
        <dbReference type="SMART" id="SM01192"/>
    </source>
</evidence>
<dbReference type="SFLD" id="SFLDS00001">
    <property type="entry name" value="Enolase"/>
    <property type="match status" value="1"/>
</dbReference>
<dbReference type="InterPro" id="IPR029017">
    <property type="entry name" value="Enolase-like_N"/>
</dbReference>
<dbReference type="InterPro" id="IPR020810">
    <property type="entry name" value="Enolase_C"/>
</dbReference>
<dbReference type="SFLD" id="SFLDF00002">
    <property type="entry name" value="enolase"/>
    <property type="match status" value="1"/>
</dbReference>
<evidence type="ECO:0000256" key="3">
    <source>
        <dbReference type="ARBA" id="ARBA00012058"/>
    </source>
</evidence>
<dbReference type="HAMAP" id="MF_00318">
    <property type="entry name" value="Enolase"/>
    <property type="match status" value="1"/>
</dbReference>
<feature type="binding site" evidence="9">
    <location>
        <position position="368"/>
    </location>
    <ligand>
        <name>(2R)-2-phosphoglycerate</name>
        <dbReference type="ChEBI" id="CHEBI:58289"/>
    </ligand>
</feature>
<dbReference type="PANTHER" id="PTHR11902">
    <property type="entry name" value="ENOLASE"/>
    <property type="match status" value="1"/>
</dbReference>
<dbReference type="SUPFAM" id="SSF54826">
    <property type="entry name" value="Enolase N-terminal domain-like"/>
    <property type="match status" value="1"/>
</dbReference>
<gene>
    <name evidence="9 12" type="primary">eno</name>
    <name evidence="12" type="ORF">L1857_19055</name>
</gene>
<evidence type="ECO:0000256" key="9">
    <source>
        <dbReference type="HAMAP-Rule" id="MF_00318"/>
    </source>
</evidence>
<feature type="binding site" evidence="9">
    <location>
        <position position="314"/>
    </location>
    <ligand>
        <name>Mg(2+)</name>
        <dbReference type="ChEBI" id="CHEBI:18420"/>
    </ligand>
</feature>
<evidence type="ECO:0000256" key="5">
    <source>
        <dbReference type="ARBA" id="ARBA00022525"/>
    </source>
</evidence>
<comment type="function">
    <text evidence="9">Catalyzes the reversible conversion of 2-phosphoglycerate (2-PG) into phosphoenolpyruvate (PEP). It is essential for the degradation of carbohydrates via glycolysis.</text>
</comment>
<evidence type="ECO:0000256" key="7">
    <source>
        <dbReference type="ARBA" id="ARBA00023152"/>
    </source>
</evidence>
<dbReference type="SMART" id="SM01192">
    <property type="entry name" value="Enolase_C"/>
    <property type="match status" value="1"/>
</dbReference>
<dbReference type="Gene3D" id="3.20.20.120">
    <property type="entry name" value="Enolase-like C-terminal domain"/>
    <property type="match status" value="1"/>
</dbReference>
<feature type="active site" description="Proton donor" evidence="9">
    <location>
        <position position="208"/>
    </location>
</feature>
<comment type="cofactor">
    <cofactor evidence="9">
        <name>Mg(2+)</name>
        <dbReference type="ChEBI" id="CHEBI:18420"/>
    </cofactor>
    <text evidence="9">Binds a second Mg(2+) ion via substrate during catalysis.</text>
</comment>
<dbReference type="Gene3D" id="3.30.390.10">
    <property type="entry name" value="Enolase-like, N-terminal domain"/>
    <property type="match status" value="1"/>
</dbReference>
<evidence type="ECO:0000256" key="6">
    <source>
        <dbReference type="ARBA" id="ARBA00022842"/>
    </source>
</evidence>
<keyword evidence="9" id="KW-0479">Metal-binding</keyword>
<proteinExistence type="inferred from homology"/>
<dbReference type="InterPro" id="IPR020811">
    <property type="entry name" value="Enolase_N"/>
</dbReference>
<feature type="binding site" evidence="9">
    <location>
        <position position="339"/>
    </location>
    <ligand>
        <name>(2R)-2-phosphoglycerate</name>
        <dbReference type="ChEBI" id="CHEBI:58289"/>
    </ligand>
</feature>
<keyword evidence="6 9" id="KW-0460">Magnesium</keyword>
<comment type="catalytic activity">
    <reaction evidence="9">
        <text>(2R)-2-phosphoglycerate = phosphoenolpyruvate + H2O</text>
        <dbReference type="Rhea" id="RHEA:10164"/>
        <dbReference type="ChEBI" id="CHEBI:15377"/>
        <dbReference type="ChEBI" id="CHEBI:58289"/>
        <dbReference type="ChEBI" id="CHEBI:58702"/>
        <dbReference type="EC" id="4.2.1.11"/>
    </reaction>
</comment>
<feature type="active site" description="Proton acceptor" evidence="9">
    <location>
        <position position="339"/>
    </location>
</feature>
<accession>A0ABY4NXG3</accession>
<dbReference type="PIRSF" id="PIRSF001400">
    <property type="entry name" value="Enolase"/>
    <property type="match status" value="1"/>
</dbReference>
<dbReference type="RefSeq" id="WP_094005513.1">
    <property type="nucleotide sequence ID" value="NZ_CP091196.1"/>
</dbReference>
<organism evidence="12 13">
    <name type="scientific">Amycolatopsis thermalba</name>
    <dbReference type="NCBI Taxonomy" id="944492"/>
    <lineage>
        <taxon>Bacteria</taxon>
        <taxon>Bacillati</taxon>
        <taxon>Actinomycetota</taxon>
        <taxon>Actinomycetes</taxon>
        <taxon>Pseudonocardiales</taxon>
        <taxon>Pseudonocardiaceae</taxon>
        <taxon>Amycolatopsis</taxon>
    </lineage>
</organism>
<reference evidence="12" key="1">
    <citation type="submission" date="2022-01" db="EMBL/GenBank/DDBJ databases">
        <title>PSI-footprinting approach for the identification of protein synthesis inhibitor producers.</title>
        <authorList>
            <person name="Handel F."/>
            <person name="Kulik A."/>
            <person name="Wex K.W."/>
            <person name="Berscheid A."/>
            <person name="Saur J.S."/>
            <person name="Winkler A."/>
            <person name="Wibberg D."/>
            <person name="Kalinowski J."/>
            <person name="Broetz-Oesterhelt H."/>
            <person name="Mast Y."/>
        </authorList>
    </citation>
    <scope>NUCLEOTIDE SEQUENCE</scope>
    <source>
        <strain evidence="12">KNN 49.3e</strain>
    </source>
</reference>
<feature type="binding site" evidence="9">
    <location>
        <position position="165"/>
    </location>
    <ligand>
        <name>(2R)-2-phosphoglycerate</name>
        <dbReference type="ChEBI" id="CHEBI:58289"/>
    </ligand>
</feature>
<evidence type="ECO:0000256" key="4">
    <source>
        <dbReference type="ARBA" id="ARBA00017068"/>
    </source>
</evidence>
<feature type="binding site" evidence="9">
    <location>
        <position position="369"/>
    </location>
    <ligand>
        <name>(2R)-2-phosphoglycerate</name>
        <dbReference type="ChEBI" id="CHEBI:58289"/>
    </ligand>
</feature>
<dbReference type="SFLD" id="SFLDG00178">
    <property type="entry name" value="enolase"/>
    <property type="match status" value="1"/>
</dbReference>
<evidence type="ECO:0000313" key="13">
    <source>
        <dbReference type="Proteomes" id="UP000830158"/>
    </source>
</evidence>
<dbReference type="InterPro" id="IPR036849">
    <property type="entry name" value="Enolase-like_C_sf"/>
</dbReference>
<feature type="domain" description="Enolase N-terminal" evidence="11">
    <location>
        <begin position="6"/>
        <end position="135"/>
    </location>
</feature>
<dbReference type="Proteomes" id="UP000830158">
    <property type="component" value="Chromosome"/>
</dbReference>
<dbReference type="InterPro" id="IPR000941">
    <property type="entry name" value="Enolase"/>
</dbReference>
<dbReference type="SMART" id="SM01193">
    <property type="entry name" value="Enolase_N"/>
    <property type="match status" value="1"/>
</dbReference>
<keyword evidence="5 9" id="KW-0964">Secreted</keyword>
<comment type="subcellular location">
    <subcellularLocation>
        <location evidence="9">Cytoplasm</location>
    </subcellularLocation>
    <subcellularLocation>
        <location evidence="9">Secreted</location>
    </subcellularLocation>
    <subcellularLocation>
        <location evidence="9">Cell surface</location>
    </subcellularLocation>
    <text evidence="9">Fractions of enolase are present in both the cytoplasm and on the cell surface.</text>
</comment>
<protein>
    <recommendedName>
        <fullName evidence="4 9">Enolase</fullName>
        <ecNumber evidence="3 9">4.2.1.11</ecNumber>
    </recommendedName>
    <alternativeName>
        <fullName evidence="9">2-phospho-D-glycerate hydro-lyase</fullName>
    </alternativeName>
    <alternativeName>
        <fullName evidence="9">2-phosphoglycerate dehydratase</fullName>
    </alternativeName>
</protein>
<comment type="pathway">
    <text evidence="1 9">Carbohydrate degradation; glycolysis; pyruvate from D-glyceraldehyde 3-phosphate: step 4/5.</text>
</comment>
<keyword evidence="13" id="KW-1185">Reference proteome</keyword>
<feature type="binding site" evidence="9">
    <location>
        <position position="288"/>
    </location>
    <ligand>
        <name>Mg(2+)</name>
        <dbReference type="ChEBI" id="CHEBI:18420"/>
    </ligand>
</feature>
<dbReference type="EMBL" id="CP091196">
    <property type="protein sequence ID" value="UQS24769.1"/>
    <property type="molecule type" value="Genomic_DNA"/>
</dbReference>
<evidence type="ECO:0000313" key="12">
    <source>
        <dbReference type="EMBL" id="UQS24769.1"/>
    </source>
</evidence>
<comment type="similarity">
    <text evidence="2 9">Belongs to the enolase family.</text>
</comment>
<evidence type="ECO:0000256" key="1">
    <source>
        <dbReference type="ARBA" id="ARBA00005031"/>
    </source>
</evidence>
<feature type="domain" description="Enolase C-terminal TIM barrel" evidence="10">
    <location>
        <begin position="141"/>
        <end position="427"/>
    </location>
</feature>
<dbReference type="GO" id="GO:0004634">
    <property type="term" value="F:phosphopyruvate hydratase activity"/>
    <property type="evidence" value="ECO:0007669"/>
    <property type="project" value="UniProtKB-EC"/>
</dbReference>
<sequence>MSDTAISAVRAWEALDSRGKPTVGCEVRLEGGARGETTVPSGASTGRHEARELRDGGIRYGGQGVRGAVSAVSGELFGAVRGLDATAQSSVDQALRSADGTTDLGRLGANAILAVSVATALAAADARGLPLYRAVADDDATPLLPLPMVNIISGGAHAGRAIDVQDFLAVPVGARSFAEALEWCSRVRAATADVLTARGTSPALVADEGGLGPVLPTNRAALDLLTAGIERARLRPGDDIGIAIDVAATQFFTGDRYRLAAEDRDLTAHELIDELAGWCDHYPIVSIEDALAEDDWTGWRDATQRLAGRQLLGDDLFVTDLARLDRGVRGQVANAVLVKPNQTGTLTAARAVVRHAQDNGYTTVLSARSGETEDNWLADLAVGWRTGQIKVGSITRSERTAKWNRLLRLETELGEDADYAGATALRASARTTLDGARRT</sequence>
<dbReference type="NCBIfam" id="TIGR01060">
    <property type="entry name" value="eno"/>
    <property type="match status" value="1"/>
</dbReference>
<feature type="binding site" evidence="9">
    <location>
        <position position="390"/>
    </location>
    <ligand>
        <name>(2R)-2-phosphoglycerate</name>
        <dbReference type="ChEBI" id="CHEBI:58289"/>
    </ligand>
</feature>
<evidence type="ECO:0000256" key="8">
    <source>
        <dbReference type="ARBA" id="ARBA00023239"/>
    </source>
</evidence>